<dbReference type="GO" id="GO:0006307">
    <property type="term" value="P:DNA alkylation repair"/>
    <property type="evidence" value="ECO:0007669"/>
    <property type="project" value="InterPro"/>
</dbReference>
<evidence type="ECO:0000259" key="2">
    <source>
        <dbReference type="SMART" id="SM00322"/>
    </source>
</evidence>
<name>A0AAN8Q6G8_PATCE</name>
<protein>
    <recommendedName>
        <fullName evidence="2">K Homology domain-containing protein</fullName>
    </recommendedName>
</protein>
<dbReference type="PROSITE" id="PS50084">
    <property type="entry name" value="KH_TYPE_1"/>
    <property type="match status" value="1"/>
</dbReference>
<dbReference type="PANTHER" id="PTHR13360:SF1">
    <property type="entry name" value="ACTIVATING SIGNAL COINTEGRATOR 1 COMPLEX SUBUNIT 1"/>
    <property type="match status" value="1"/>
</dbReference>
<dbReference type="PIRSF" id="PIRSF027019">
    <property type="entry name" value="Euk_LigT"/>
    <property type="match status" value="1"/>
</dbReference>
<dbReference type="Pfam" id="PF00013">
    <property type="entry name" value="KH_1"/>
    <property type="match status" value="1"/>
</dbReference>
<accession>A0AAN8Q6G8</accession>
<evidence type="ECO:0000256" key="1">
    <source>
        <dbReference type="PROSITE-ProRule" id="PRU00117"/>
    </source>
</evidence>
<dbReference type="Proteomes" id="UP001347796">
    <property type="component" value="Unassembled WGS sequence"/>
</dbReference>
<dbReference type="InterPro" id="IPR036612">
    <property type="entry name" value="KH_dom_type_1_sf"/>
</dbReference>
<dbReference type="InterPro" id="IPR019510">
    <property type="entry name" value="AKAP7-like_phosphoesterase"/>
</dbReference>
<dbReference type="CDD" id="cd22419">
    <property type="entry name" value="KH-I_ASCC1"/>
    <property type="match status" value="1"/>
</dbReference>
<keyword evidence="1" id="KW-0694">RNA-binding</keyword>
<dbReference type="InterPro" id="IPR047538">
    <property type="entry name" value="KH-I_ASCC1"/>
</dbReference>
<feature type="domain" description="K Homology" evidence="2">
    <location>
        <begin position="61"/>
        <end position="129"/>
    </location>
</feature>
<evidence type="ECO:0000313" key="3">
    <source>
        <dbReference type="EMBL" id="KAK6194383.1"/>
    </source>
</evidence>
<dbReference type="InterPro" id="IPR004087">
    <property type="entry name" value="KH_dom"/>
</dbReference>
<dbReference type="GO" id="GO:0005634">
    <property type="term" value="C:nucleus"/>
    <property type="evidence" value="ECO:0007669"/>
    <property type="project" value="TreeGrafter"/>
</dbReference>
<dbReference type="Pfam" id="PF10469">
    <property type="entry name" value="AKAP7_NLS"/>
    <property type="match status" value="1"/>
</dbReference>
<dbReference type="Gene3D" id="3.90.1140.10">
    <property type="entry name" value="Cyclic phosphodiesterase"/>
    <property type="match status" value="1"/>
</dbReference>
<dbReference type="AlphaFoldDB" id="A0AAN8Q6G8"/>
<reference evidence="3 4" key="1">
    <citation type="submission" date="2024-01" db="EMBL/GenBank/DDBJ databases">
        <title>The genome of the rayed Mediterranean limpet Patella caerulea (Linnaeus, 1758).</title>
        <authorList>
            <person name="Anh-Thu Weber A."/>
            <person name="Halstead-Nussloch G."/>
        </authorList>
    </citation>
    <scope>NUCLEOTIDE SEQUENCE [LARGE SCALE GENOMIC DNA]</scope>
    <source>
        <strain evidence="3">AATW-2023a</strain>
        <tissue evidence="3">Whole specimen</tissue>
    </source>
</reference>
<gene>
    <name evidence="3" type="ORF">SNE40_000024</name>
</gene>
<dbReference type="GO" id="GO:0006355">
    <property type="term" value="P:regulation of DNA-templated transcription"/>
    <property type="evidence" value="ECO:0007669"/>
    <property type="project" value="TreeGrafter"/>
</dbReference>
<sequence length="359" mass="40767">MDVLRPPVVWIGDRCYRKTVVEVTEGGDPEFEEENEYNDMDEGGWNDEVCDPFTKLEETDSGYRVSLSIPSPYFKFIIGKKGEMKNRLEKETKTQIKIPKQGQEGDIVIQGHDKKGIFSAKTRIEVMVDSARHKQPFTHFLSIPIVSEVVIGGFEDFKTDVLRECDGARGLDATIFQNPKKLHLTIGTLVLLSDREIHRATSLLQQCLEDLVEPILKDKKLRLDVQGLEYMNDDPNAVDVLYARLLGDQDLDRLQSLVDRMVDKFTSANLMQREYERVKLHITVMNTLMRKDPTGVSVARGRQDGKPPKDRESFDAASIIRKFGDYKFGTHHIDSVHISSRSAVGASGYYQSVAFIQLP</sequence>
<dbReference type="SUPFAM" id="SSF54791">
    <property type="entry name" value="Eukaryotic type KH-domain (KH-domain type I)"/>
    <property type="match status" value="1"/>
</dbReference>
<evidence type="ECO:0000313" key="4">
    <source>
        <dbReference type="Proteomes" id="UP001347796"/>
    </source>
</evidence>
<dbReference type="PANTHER" id="PTHR13360">
    <property type="entry name" value="ACTIVATING SIGNAL COINTEGRATOR 1 COMPLEX SUBUNIT 1"/>
    <property type="match status" value="1"/>
</dbReference>
<comment type="caution">
    <text evidence="3">The sequence shown here is derived from an EMBL/GenBank/DDBJ whole genome shotgun (WGS) entry which is preliminary data.</text>
</comment>
<organism evidence="3 4">
    <name type="scientific">Patella caerulea</name>
    <name type="common">Rayed Mediterranean limpet</name>
    <dbReference type="NCBI Taxonomy" id="87958"/>
    <lineage>
        <taxon>Eukaryota</taxon>
        <taxon>Metazoa</taxon>
        <taxon>Spiralia</taxon>
        <taxon>Lophotrochozoa</taxon>
        <taxon>Mollusca</taxon>
        <taxon>Gastropoda</taxon>
        <taxon>Patellogastropoda</taxon>
        <taxon>Patelloidea</taxon>
        <taxon>Patellidae</taxon>
        <taxon>Patella</taxon>
    </lineage>
</organism>
<dbReference type="GO" id="GO:0003723">
    <property type="term" value="F:RNA binding"/>
    <property type="evidence" value="ECO:0007669"/>
    <property type="project" value="UniProtKB-UniRule"/>
</dbReference>
<dbReference type="InterPro" id="IPR004088">
    <property type="entry name" value="KH_dom_type_1"/>
</dbReference>
<dbReference type="EMBL" id="JAZGQO010000001">
    <property type="protein sequence ID" value="KAK6194383.1"/>
    <property type="molecule type" value="Genomic_DNA"/>
</dbReference>
<proteinExistence type="predicted"/>
<dbReference type="SMART" id="SM00322">
    <property type="entry name" value="KH"/>
    <property type="match status" value="1"/>
</dbReference>
<dbReference type="InterPro" id="IPR009210">
    <property type="entry name" value="ASCC1"/>
</dbReference>
<keyword evidence="4" id="KW-1185">Reference proteome</keyword>
<dbReference type="Gene3D" id="3.30.1370.10">
    <property type="entry name" value="K Homology domain, type 1"/>
    <property type="match status" value="1"/>
</dbReference>